<dbReference type="PROSITE" id="PS51352">
    <property type="entry name" value="THIOREDOXIN_2"/>
    <property type="match status" value="1"/>
</dbReference>
<name>A0A918WHG0_9BACT</name>
<dbReference type="Gene3D" id="3.40.30.10">
    <property type="entry name" value="Glutaredoxin"/>
    <property type="match status" value="1"/>
</dbReference>
<dbReference type="SUPFAM" id="SSF52833">
    <property type="entry name" value="Thioredoxin-like"/>
    <property type="match status" value="1"/>
</dbReference>
<dbReference type="InterPro" id="IPR050553">
    <property type="entry name" value="Thioredoxin_ResA/DsbE_sf"/>
</dbReference>
<comment type="caution">
    <text evidence="7">The sequence shown here is derived from an EMBL/GenBank/DDBJ whole genome shotgun (WGS) entry which is preliminary data.</text>
</comment>
<dbReference type="RefSeq" id="WP_189568364.1">
    <property type="nucleotide sequence ID" value="NZ_BMXI01000004.1"/>
</dbReference>
<dbReference type="Pfam" id="PF00578">
    <property type="entry name" value="AhpC-TSA"/>
    <property type="match status" value="1"/>
</dbReference>
<keyword evidence="3" id="KW-1015">Disulfide bond</keyword>
<evidence type="ECO:0000313" key="8">
    <source>
        <dbReference type="Proteomes" id="UP000644507"/>
    </source>
</evidence>
<dbReference type="Proteomes" id="UP000644507">
    <property type="component" value="Unassembled WGS sequence"/>
</dbReference>
<proteinExistence type="predicted"/>
<reference evidence="7" key="2">
    <citation type="submission" date="2020-09" db="EMBL/GenBank/DDBJ databases">
        <authorList>
            <person name="Sun Q."/>
            <person name="Kim S."/>
        </authorList>
    </citation>
    <scope>NUCLEOTIDE SEQUENCE</scope>
    <source>
        <strain evidence="7">KCTC 12988</strain>
    </source>
</reference>
<dbReference type="CDD" id="cd02966">
    <property type="entry name" value="TlpA_like_family"/>
    <property type="match status" value="1"/>
</dbReference>
<dbReference type="GO" id="GO:0017004">
    <property type="term" value="P:cytochrome complex assembly"/>
    <property type="evidence" value="ECO:0007669"/>
    <property type="project" value="UniProtKB-KW"/>
</dbReference>
<dbReference type="InterPro" id="IPR013766">
    <property type="entry name" value="Thioredoxin_domain"/>
</dbReference>
<dbReference type="GO" id="GO:0016209">
    <property type="term" value="F:antioxidant activity"/>
    <property type="evidence" value="ECO:0007669"/>
    <property type="project" value="InterPro"/>
</dbReference>
<keyword evidence="2" id="KW-0201">Cytochrome c-type biogenesis</keyword>
<reference evidence="7" key="1">
    <citation type="journal article" date="2014" name="Int. J. Syst. Evol. Microbiol.">
        <title>Complete genome sequence of Corynebacterium casei LMG S-19264T (=DSM 44701T), isolated from a smear-ripened cheese.</title>
        <authorList>
            <consortium name="US DOE Joint Genome Institute (JGI-PGF)"/>
            <person name="Walter F."/>
            <person name="Albersmeier A."/>
            <person name="Kalinowski J."/>
            <person name="Ruckert C."/>
        </authorList>
    </citation>
    <scope>NUCLEOTIDE SEQUENCE</scope>
    <source>
        <strain evidence="7">KCTC 12988</strain>
    </source>
</reference>
<keyword evidence="5" id="KW-0732">Signal</keyword>
<evidence type="ECO:0000256" key="1">
    <source>
        <dbReference type="ARBA" id="ARBA00004196"/>
    </source>
</evidence>
<evidence type="ECO:0000256" key="2">
    <source>
        <dbReference type="ARBA" id="ARBA00022748"/>
    </source>
</evidence>
<dbReference type="GO" id="GO:0016491">
    <property type="term" value="F:oxidoreductase activity"/>
    <property type="evidence" value="ECO:0007669"/>
    <property type="project" value="InterPro"/>
</dbReference>
<dbReference type="InterPro" id="IPR000866">
    <property type="entry name" value="AhpC/TSA"/>
</dbReference>
<dbReference type="PANTHER" id="PTHR42852:SF6">
    <property type="entry name" value="THIOL:DISULFIDE INTERCHANGE PROTEIN DSBE"/>
    <property type="match status" value="1"/>
</dbReference>
<dbReference type="GO" id="GO:0030313">
    <property type="term" value="C:cell envelope"/>
    <property type="evidence" value="ECO:0007669"/>
    <property type="project" value="UniProtKB-SubCell"/>
</dbReference>
<evidence type="ECO:0000256" key="4">
    <source>
        <dbReference type="ARBA" id="ARBA00023284"/>
    </source>
</evidence>
<keyword evidence="8" id="KW-1185">Reference proteome</keyword>
<feature type="domain" description="Thioredoxin" evidence="6">
    <location>
        <begin position="221"/>
        <end position="355"/>
    </location>
</feature>
<comment type="subcellular location">
    <subcellularLocation>
        <location evidence="1">Cell envelope</location>
    </subcellularLocation>
</comment>
<organism evidence="7 8">
    <name type="scientific">Roseibacillus persicicus</name>
    <dbReference type="NCBI Taxonomy" id="454148"/>
    <lineage>
        <taxon>Bacteria</taxon>
        <taxon>Pseudomonadati</taxon>
        <taxon>Verrucomicrobiota</taxon>
        <taxon>Verrucomicrobiia</taxon>
        <taxon>Verrucomicrobiales</taxon>
        <taxon>Verrucomicrobiaceae</taxon>
        <taxon>Roseibacillus</taxon>
    </lineage>
</organism>
<evidence type="ECO:0000259" key="6">
    <source>
        <dbReference type="PROSITE" id="PS51352"/>
    </source>
</evidence>
<dbReference type="PANTHER" id="PTHR42852">
    <property type="entry name" value="THIOL:DISULFIDE INTERCHANGE PROTEIN DSBE"/>
    <property type="match status" value="1"/>
</dbReference>
<evidence type="ECO:0000313" key="7">
    <source>
        <dbReference type="EMBL" id="GHC48024.1"/>
    </source>
</evidence>
<gene>
    <name evidence="7" type="ORF">GCM10007100_12310</name>
</gene>
<protein>
    <recommendedName>
        <fullName evidence="6">Thioredoxin domain-containing protein</fullName>
    </recommendedName>
</protein>
<feature type="chain" id="PRO_5037595686" description="Thioredoxin domain-containing protein" evidence="5">
    <location>
        <begin position="21"/>
        <end position="355"/>
    </location>
</feature>
<evidence type="ECO:0000256" key="5">
    <source>
        <dbReference type="SAM" id="SignalP"/>
    </source>
</evidence>
<accession>A0A918WHG0</accession>
<dbReference type="EMBL" id="BMXI01000004">
    <property type="protein sequence ID" value="GHC48024.1"/>
    <property type="molecule type" value="Genomic_DNA"/>
</dbReference>
<feature type="signal peptide" evidence="5">
    <location>
        <begin position="1"/>
        <end position="20"/>
    </location>
</feature>
<keyword evidence="4" id="KW-0676">Redox-active center</keyword>
<dbReference type="AlphaFoldDB" id="A0A918WHG0"/>
<evidence type="ECO:0000256" key="3">
    <source>
        <dbReference type="ARBA" id="ARBA00023157"/>
    </source>
</evidence>
<dbReference type="InterPro" id="IPR036249">
    <property type="entry name" value="Thioredoxin-like_sf"/>
</dbReference>
<sequence length="355" mass="39128">MKHFIFTILLSVLCLPSLHADEAGAKKVIDQYEAEVNAWVTKINAAPDIAARRELWKVIPDPDAFGLRLLRQLDGAWNQPWFLDYAPKLLQLAPAFSVKPVSENSTKTPLSVVRDSADRFHFASPKVGPLCLALVADSGPATRKFLEKVEANHPDKKVQGQAAMALALLSRELGDGGGFAQFKAQRIDWIRKAIIEAADVEVGNTTVGKMAEEFLFSISKLDKGMEAPDILGWNVSEQAMRLSDYRGKPVIIVFWHTRMQASEETMAFLRKLEDRLGPKGVAVLGVASESRPALREMVKSGSVTWKNWLDANGKIANLYQVTDYPACWVLDGAGKVQYRGVPGPFAELTAEALVK</sequence>